<reference evidence="12 13" key="1">
    <citation type="submission" date="2015-07" db="EMBL/GenBank/DDBJ databases">
        <title>The genome of Melipona quadrifasciata.</title>
        <authorList>
            <person name="Pan H."/>
            <person name="Kapheim K."/>
        </authorList>
    </citation>
    <scope>NUCLEOTIDE SEQUENCE [LARGE SCALE GENOMIC DNA]</scope>
    <source>
        <strain evidence="12">0111107301</strain>
        <tissue evidence="12">Whole body</tissue>
    </source>
</reference>
<evidence type="ECO:0000256" key="10">
    <source>
        <dbReference type="SAM" id="MobiDB-lite"/>
    </source>
</evidence>
<feature type="region of interest" description="Disordered" evidence="10">
    <location>
        <begin position="805"/>
        <end position="825"/>
    </location>
</feature>
<dbReference type="GO" id="GO:0005222">
    <property type="term" value="F:intracellularly cAMP-activated cation channel activity"/>
    <property type="evidence" value="ECO:0007669"/>
    <property type="project" value="TreeGrafter"/>
</dbReference>
<keyword evidence="2" id="KW-0813">Transport</keyword>
<dbReference type="GO" id="GO:0017071">
    <property type="term" value="C:intracellular cyclic nucleotide activated cation channel complex"/>
    <property type="evidence" value="ECO:0007669"/>
    <property type="project" value="TreeGrafter"/>
</dbReference>
<protein>
    <submittedName>
        <fullName evidence="12">Cyclic nucleotide-gated cation channel alpha-3</fullName>
    </submittedName>
</protein>
<dbReference type="GO" id="GO:0044877">
    <property type="term" value="F:protein-containing complex binding"/>
    <property type="evidence" value="ECO:0007669"/>
    <property type="project" value="TreeGrafter"/>
</dbReference>
<evidence type="ECO:0000256" key="4">
    <source>
        <dbReference type="ARBA" id="ARBA00022989"/>
    </source>
</evidence>
<comment type="subcellular location">
    <subcellularLocation>
        <location evidence="1">Membrane</location>
        <topology evidence="1">Multi-pass membrane protein</topology>
    </subcellularLocation>
</comment>
<dbReference type="Proteomes" id="UP000053105">
    <property type="component" value="Unassembled WGS sequence"/>
</dbReference>
<keyword evidence="5" id="KW-0406">Ion transport</keyword>
<sequence length="867" mass="97567">MIFLLITAKLDGVKTYMRMRRVPKHLQVKVIKWISYCRQTKRKNEDNLVSIYLQHKLKAEIAINVHLDTLRRVEIFQNTEAGFLCELVLRLRPVLFSPGDYICRKGEVGKEMYIVNRGRLQVVADNGKTVLATLKAGSYFGEISILNMRTAGKECAIGGRNDSELEAEGKPERLLGSPSFGYGKSRVQGGARRARYSWPSWAISLARVPHVFGEVGAMHQSTVKSIVCFLLRRKCSHVAKVFWRHIPAKSLETNKLSRTCLYPDRNRRTASVRSVGYSDLFVLSKKDMWDVLKEYPAARIRLEAIAVKRLEKYKRAPLEKAAMGRCQSTPGLVESRGRIPLEEMWVSPVDTKSTHAYSAGHSLFSPSPSPVTSRGLPSTGNNVNANNVARSMDSPMSATSSGHSSEDQTARAPQSATAQPSAGRQSTHSGKLNAFFLRDLMDVKSPRNLPLPLELKFPCLMRGMTSSMTQLVEGATPLLGTNEALLAEVKRLRERVICLESENAAMSAKLNQQQWEVENRLAEIEKKNEIEMQICGASSSSSLEDNNERNRETDDKEEPEGARISGRSSDTKSIGSLSQHFFESDEDEKYYGTCNGYASQPGSKSNLLLCSECDQKTRTCTYRPQTPGSYSSRYVEERFDDRLQEPGTSRTYKSPVHISSPRSLYHDQEYSGQSSSPRSFYRDQDYQRSWPKKYEQEHDRRDYEDRDLKQDDDSPVCEICHGNGQIVQCEHCDFSSEGDLICFRCQSDEGSLNGQNCPRCEKDERILSSRVGSQRGTTSSSDEGKYPVDAVVKIQVNDHMIDVDSDETPESDLSNNHHHQRSTMERLDTIVEAKGDTASENDEENGSTKLNGTNSARYLNYMIVLFL</sequence>
<dbReference type="PROSITE" id="PS00888">
    <property type="entry name" value="CNMP_BINDING_1"/>
    <property type="match status" value="1"/>
</dbReference>
<keyword evidence="4" id="KW-1133">Transmembrane helix</keyword>
<dbReference type="GO" id="GO:0005886">
    <property type="term" value="C:plasma membrane"/>
    <property type="evidence" value="ECO:0007669"/>
    <property type="project" value="TreeGrafter"/>
</dbReference>
<evidence type="ECO:0000256" key="3">
    <source>
        <dbReference type="ARBA" id="ARBA00022692"/>
    </source>
</evidence>
<keyword evidence="9" id="KW-0175">Coiled coil</keyword>
<keyword evidence="6" id="KW-0472">Membrane</keyword>
<feature type="compositionally biased region" description="Polar residues" evidence="10">
    <location>
        <begin position="411"/>
        <end position="429"/>
    </location>
</feature>
<evidence type="ECO:0000256" key="9">
    <source>
        <dbReference type="SAM" id="Coils"/>
    </source>
</evidence>
<feature type="compositionally biased region" description="Polar residues" evidence="10">
    <location>
        <begin position="566"/>
        <end position="575"/>
    </location>
</feature>
<feature type="compositionally biased region" description="Basic and acidic residues" evidence="10">
    <location>
        <begin position="680"/>
        <end position="710"/>
    </location>
</feature>
<gene>
    <name evidence="12" type="ORF">WN51_08687</name>
</gene>
<feature type="region of interest" description="Disordered" evidence="10">
    <location>
        <begin position="535"/>
        <end position="575"/>
    </location>
</feature>
<dbReference type="PANTHER" id="PTHR45638">
    <property type="entry name" value="CYCLIC NUCLEOTIDE-GATED CATION CHANNEL SUBUNIT A"/>
    <property type="match status" value="1"/>
</dbReference>
<dbReference type="Pfam" id="PF00027">
    <property type="entry name" value="cNMP_binding"/>
    <property type="match status" value="1"/>
</dbReference>
<dbReference type="InterPro" id="IPR018488">
    <property type="entry name" value="cNMP-bd_CS"/>
</dbReference>
<dbReference type="InterPro" id="IPR014710">
    <property type="entry name" value="RmlC-like_jellyroll"/>
</dbReference>
<feature type="region of interest" description="Disordered" evidence="10">
    <location>
        <begin position="360"/>
        <end position="429"/>
    </location>
</feature>
<dbReference type="PROSITE" id="PS50042">
    <property type="entry name" value="CNMP_BINDING_3"/>
    <property type="match status" value="1"/>
</dbReference>
<organism evidence="12 13">
    <name type="scientific">Melipona quadrifasciata</name>
    <dbReference type="NCBI Taxonomy" id="166423"/>
    <lineage>
        <taxon>Eukaryota</taxon>
        <taxon>Metazoa</taxon>
        <taxon>Ecdysozoa</taxon>
        <taxon>Arthropoda</taxon>
        <taxon>Hexapoda</taxon>
        <taxon>Insecta</taxon>
        <taxon>Pterygota</taxon>
        <taxon>Neoptera</taxon>
        <taxon>Endopterygota</taxon>
        <taxon>Hymenoptera</taxon>
        <taxon>Apocrita</taxon>
        <taxon>Aculeata</taxon>
        <taxon>Apoidea</taxon>
        <taxon>Anthophila</taxon>
        <taxon>Apidae</taxon>
        <taxon>Melipona</taxon>
    </lineage>
</organism>
<evidence type="ECO:0000256" key="5">
    <source>
        <dbReference type="ARBA" id="ARBA00023065"/>
    </source>
</evidence>
<dbReference type="InterPro" id="IPR050866">
    <property type="entry name" value="CNG_cation_channel"/>
</dbReference>
<dbReference type="Gene3D" id="2.60.120.10">
    <property type="entry name" value="Jelly Rolls"/>
    <property type="match status" value="2"/>
</dbReference>
<dbReference type="Gene3D" id="1.10.287.630">
    <property type="entry name" value="Helix hairpin bin"/>
    <property type="match status" value="1"/>
</dbReference>
<dbReference type="OrthoDB" id="421226at2759"/>
<evidence type="ECO:0000256" key="6">
    <source>
        <dbReference type="ARBA" id="ARBA00023136"/>
    </source>
</evidence>
<keyword evidence="8" id="KW-0407">Ion channel</keyword>
<dbReference type="PANTHER" id="PTHR45638:SF4">
    <property type="entry name" value="CYCLIC NUCLEOTIDE-BINDING DOMAIN-CONTAINING PROTEIN"/>
    <property type="match status" value="1"/>
</dbReference>
<feature type="coiled-coil region" evidence="9">
    <location>
        <begin position="482"/>
        <end position="527"/>
    </location>
</feature>
<dbReference type="GO" id="GO:0030553">
    <property type="term" value="F:cGMP binding"/>
    <property type="evidence" value="ECO:0007669"/>
    <property type="project" value="TreeGrafter"/>
</dbReference>
<feature type="region of interest" description="Disordered" evidence="10">
    <location>
        <begin position="643"/>
        <end position="710"/>
    </location>
</feature>
<feature type="compositionally biased region" description="Polar residues" evidence="10">
    <location>
        <begin position="364"/>
        <end position="403"/>
    </location>
</feature>
<dbReference type="FunFam" id="1.10.287.630:FF:000001">
    <property type="entry name" value="Cyclic nucleotide-gated channel alpha 3"/>
    <property type="match status" value="1"/>
</dbReference>
<dbReference type="AlphaFoldDB" id="A0A0N0U6T5"/>
<evidence type="ECO:0000256" key="8">
    <source>
        <dbReference type="ARBA" id="ARBA00023303"/>
    </source>
</evidence>
<keyword evidence="13" id="KW-1185">Reference proteome</keyword>
<dbReference type="STRING" id="166423.A0A0N0U6T5"/>
<evidence type="ECO:0000256" key="2">
    <source>
        <dbReference type="ARBA" id="ARBA00022448"/>
    </source>
</evidence>
<evidence type="ECO:0000313" key="12">
    <source>
        <dbReference type="EMBL" id="KOX78928.1"/>
    </source>
</evidence>
<dbReference type="EMBL" id="KQ435719">
    <property type="protein sequence ID" value="KOX78928.1"/>
    <property type="molecule type" value="Genomic_DNA"/>
</dbReference>
<dbReference type="SMART" id="SM00100">
    <property type="entry name" value="cNMP"/>
    <property type="match status" value="1"/>
</dbReference>
<accession>A0A0N0U6T5</accession>
<keyword evidence="7" id="KW-1071">Ligand-gated ion channel</keyword>
<dbReference type="CDD" id="cd00038">
    <property type="entry name" value="CAP_ED"/>
    <property type="match status" value="1"/>
</dbReference>
<feature type="domain" description="Cyclic nucleotide-binding" evidence="11">
    <location>
        <begin position="75"/>
        <end position="146"/>
    </location>
</feature>
<proteinExistence type="predicted"/>
<dbReference type="InterPro" id="IPR018490">
    <property type="entry name" value="cNMP-bd_dom_sf"/>
</dbReference>
<dbReference type="GO" id="GO:0005223">
    <property type="term" value="F:intracellularly cGMP-activated cation channel activity"/>
    <property type="evidence" value="ECO:0007669"/>
    <property type="project" value="TreeGrafter"/>
</dbReference>
<evidence type="ECO:0000259" key="11">
    <source>
        <dbReference type="PROSITE" id="PS50042"/>
    </source>
</evidence>
<dbReference type="InterPro" id="IPR000595">
    <property type="entry name" value="cNMP-bd_dom"/>
</dbReference>
<name>A0A0N0U6T5_9HYME</name>
<keyword evidence="3" id="KW-0812">Transmembrane</keyword>
<evidence type="ECO:0000256" key="7">
    <source>
        <dbReference type="ARBA" id="ARBA00023286"/>
    </source>
</evidence>
<evidence type="ECO:0000256" key="1">
    <source>
        <dbReference type="ARBA" id="ARBA00004141"/>
    </source>
</evidence>
<dbReference type="SUPFAM" id="SSF51206">
    <property type="entry name" value="cAMP-binding domain-like"/>
    <property type="match status" value="2"/>
</dbReference>
<evidence type="ECO:0000313" key="13">
    <source>
        <dbReference type="Proteomes" id="UP000053105"/>
    </source>
</evidence>